<dbReference type="SMART" id="SM00387">
    <property type="entry name" value="HATPase_c"/>
    <property type="match status" value="1"/>
</dbReference>
<protein>
    <recommendedName>
        <fullName evidence="2">histidine kinase</fullName>
        <ecNumber evidence="2">2.7.13.3</ecNumber>
    </recommendedName>
</protein>
<feature type="modified residue" description="4-aspartylphosphate" evidence="4">
    <location>
        <position position="52"/>
    </location>
</feature>
<name>A0A521G004_9BACT</name>
<accession>A0A521G004</accession>
<evidence type="ECO:0000313" key="7">
    <source>
        <dbReference type="EMBL" id="TAA74347.1"/>
    </source>
</evidence>
<dbReference type="InterPro" id="IPR005467">
    <property type="entry name" value="His_kinase_dom"/>
</dbReference>
<keyword evidence="7" id="KW-0418">Kinase</keyword>
<dbReference type="InterPro" id="IPR004358">
    <property type="entry name" value="Sig_transdc_His_kin-like_C"/>
</dbReference>
<sequence length="356" mass="39167">MKLLIADDELSTRILLRHCAARWGYEVIEAADGLEAMTILRSPEPPRIAVLDWMMPGLDGVEICSRLNAQEKGAVPLIYTILLTGRSDKEDVVHALDHGAHDFLSKPVHIGELHSRISVGRRLVEAHDRLLELDKIKDRFLRIAAHDLRNPLGYIITMTEMLMDSSFFEMRSNIDTHLLAINETATAMQRLINDLLDVSAVGDGTFKINRQPASLTEVLRQAAQLQQQAAAKKQIVIVERLTTLPIFNLDPSRIRQAVDNLLSNAVKHSPAGSVVVLSAEQAGSAVRVAVADQGPGLSEKELEHLFADPAGPADSRKDSRLGWAVVKKIIELHGGVLRAENQAERGCVFSFTLSAL</sequence>
<dbReference type="Proteomes" id="UP000316238">
    <property type="component" value="Unassembled WGS sequence"/>
</dbReference>
<evidence type="ECO:0000256" key="4">
    <source>
        <dbReference type="PROSITE-ProRule" id="PRU00169"/>
    </source>
</evidence>
<feature type="domain" description="Response regulatory" evidence="6">
    <location>
        <begin position="2"/>
        <end position="121"/>
    </location>
</feature>
<proteinExistence type="predicted"/>
<dbReference type="PANTHER" id="PTHR43547:SF2">
    <property type="entry name" value="HYBRID SIGNAL TRANSDUCTION HISTIDINE KINASE C"/>
    <property type="match status" value="1"/>
</dbReference>
<dbReference type="SUPFAM" id="SSF52172">
    <property type="entry name" value="CheY-like"/>
    <property type="match status" value="1"/>
</dbReference>
<dbReference type="InterPro" id="IPR003661">
    <property type="entry name" value="HisK_dim/P_dom"/>
</dbReference>
<dbReference type="Pfam" id="PF00072">
    <property type="entry name" value="Response_reg"/>
    <property type="match status" value="1"/>
</dbReference>
<dbReference type="Pfam" id="PF02518">
    <property type="entry name" value="HATPase_c"/>
    <property type="match status" value="1"/>
</dbReference>
<dbReference type="SMART" id="SM00448">
    <property type="entry name" value="REC"/>
    <property type="match status" value="1"/>
</dbReference>
<dbReference type="Gene3D" id="3.30.565.10">
    <property type="entry name" value="Histidine kinase-like ATPase, C-terminal domain"/>
    <property type="match status" value="1"/>
</dbReference>
<reference evidence="7" key="1">
    <citation type="submission" date="2017-07" db="EMBL/GenBank/DDBJ databases">
        <title>The cable genome - Insights into the physiology and evolution of filamentous bacteria capable of sulfide oxidation via long distance electron transfer.</title>
        <authorList>
            <person name="Thorup C."/>
            <person name="Bjerg J.T."/>
            <person name="Schreiber L."/>
            <person name="Nielsen L.P."/>
            <person name="Kjeldsen K.U."/>
            <person name="Boesen T."/>
            <person name="Boggild A."/>
            <person name="Meysman F."/>
            <person name="Geelhoed J."/>
            <person name="Schramm A."/>
        </authorList>
    </citation>
    <scope>NUCLEOTIDE SEQUENCE [LARGE SCALE GENOMIC DNA]</scope>
    <source>
        <strain evidence="7">GS</strain>
    </source>
</reference>
<feature type="domain" description="Histidine kinase" evidence="5">
    <location>
        <begin position="143"/>
        <end position="356"/>
    </location>
</feature>
<evidence type="ECO:0000259" key="5">
    <source>
        <dbReference type="PROSITE" id="PS50109"/>
    </source>
</evidence>
<dbReference type="InterPro" id="IPR001789">
    <property type="entry name" value="Sig_transdc_resp-reg_receiver"/>
</dbReference>
<dbReference type="InterPro" id="IPR003594">
    <property type="entry name" value="HATPase_dom"/>
</dbReference>
<dbReference type="AlphaFoldDB" id="A0A521G004"/>
<dbReference type="Pfam" id="PF00512">
    <property type="entry name" value="HisKA"/>
    <property type="match status" value="1"/>
</dbReference>
<evidence type="ECO:0000259" key="6">
    <source>
        <dbReference type="PROSITE" id="PS50110"/>
    </source>
</evidence>
<evidence type="ECO:0000256" key="1">
    <source>
        <dbReference type="ARBA" id="ARBA00000085"/>
    </source>
</evidence>
<dbReference type="InterPro" id="IPR036890">
    <property type="entry name" value="HATPase_C_sf"/>
</dbReference>
<dbReference type="EMBL" id="NQJD01000029">
    <property type="protein sequence ID" value="TAA74347.1"/>
    <property type="molecule type" value="Genomic_DNA"/>
</dbReference>
<keyword evidence="7" id="KW-0808">Transferase</keyword>
<dbReference type="SMART" id="SM00388">
    <property type="entry name" value="HisKA"/>
    <property type="match status" value="1"/>
</dbReference>
<dbReference type="PANTHER" id="PTHR43547">
    <property type="entry name" value="TWO-COMPONENT HISTIDINE KINASE"/>
    <property type="match status" value="1"/>
</dbReference>
<dbReference type="GO" id="GO:0000155">
    <property type="term" value="F:phosphorelay sensor kinase activity"/>
    <property type="evidence" value="ECO:0007669"/>
    <property type="project" value="InterPro"/>
</dbReference>
<dbReference type="PRINTS" id="PR00344">
    <property type="entry name" value="BCTRLSENSOR"/>
</dbReference>
<dbReference type="SUPFAM" id="SSF55874">
    <property type="entry name" value="ATPase domain of HSP90 chaperone/DNA topoisomerase II/histidine kinase"/>
    <property type="match status" value="1"/>
</dbReference>
<organism evidence="7 8">
    <name type="scientific">Candidatus Electronema aureum</name>
    <dbReference type="NCBI Taxonomy" id="2005002"/>
    <lineage>
        <taxon>Bacteria</taxon>
        <taxon>Pseudomonadati</taxon>
        <taxon>Thermodesulfobacteriota</taxon>
        <taxon>Desulfobulbia</taxon>
        <taxon>Desulfobulbales</taxon>
        <taxon>Desulfobulbaceae</taxon>
        <taxon>Candidatus Electronema</taxon>
    </lineage>
</organism>
<dbReference type="Gene3D" id="1.10.287.130">
    <property type="match status" value="1"/>
</dbReference>
<gene>
    <name evidence="7" type="ORF">CDV28_12912</name>
</gene>
<dbReference type="CDD" id="cd00082">
    <property type="entry name" value="HisKA"/>
    <property type="match status" value="1"/>
</dbReference>
<keyword evidence="3 4" id="KW-0597">Phosphoprotein</keyword>
<dbReference type="CDD" id="cd17574">
    <property type="entry name" value="REC_OmpR"/>
    <property type="match status" value="1"/>
</dbReference>
<evidence type="ECO:0000256" key="2">
    <source>
        <dbReference type="ARBA" id="ARBA00012438"/>
    </source>
</evidence>
<dbReference type="InterPro" id="IPR011006">
    <property type="entry name" value="CheY-like_superfamily"/>
</dbReference>
<dbReference type="PROSITE" id="PS50109">
    <property type="entry name" value="HIS_KIN"/>
    <property type="match status" value="1"/>
</dbReference>
<evidence type="ECO:0000256" key="3">
    <source>
        <dbReference type="ARBA" id="ARBA00022553"/>
    </source>
</evidence>
<evidence type="ECO:0000313" key="8">
    <source>
        <dbReference type="Proteomes" id="UP000316238"/>
    </source>
</evidence>
<comment type="caution">
    <text evidence="7">The sequence shown here is derived from an EMBL/GenBank/DDBJ whole genome shotgun (WGS) entry which is preliminary data.</text>
</comment>
<dbReference type="Gene3D" id="3.40.50.2300">
    <property type="match status" value="1"/>
</dbReference>
<dbReference type="PROSITE" id="PS50110">
    <property type="entry name" value="RESPONSE_REGULATORY"/>
    <property type="match status" value="1"/>
</dbReference>
<comment type="catalytic activity">
    <reaction evidence="1">
        <text>ATP + protein L-histidine = ADP + protein N-phospho-L-histidine.</text>
        <dbReference type="EC" id="2.7.13.3"/>
    </reaction>
</comment>
<keyword evidence="8" id="KW-1185">Reference proteome</keyword>
<dbReference type="EC" id="2.7.13.3" evidence="2"/>